<keyword evidence="2" id="KW-1185">Reference proteome</keyword>
<protein>
    <submittedName>
        <fullName evidence="1">Uncharacterized protein</fullName>
    </submittedName>
</protein>
<organism evidence="1 2">
    <name type="scientific">Dreissena polymorpha</name>
    <name type="common">Zebra mussel</name>
    <name type="synonym">Mytilus polymorpha</name>
    <dbReference type="NCBI Taxonomy" id="45954"/>
    <lineage>
        <taxon>Eukaryota</taxon>
        <taxon>Metazoa</taxon>
        <taxon>Spiralia</taxon>
        <taxon>Lophotrochozoa</taxon>
        <taxon>Mollusca</taxon>
        <taxon>Bivalvia</taxon>
        <taxon>Autobranchia</taxon>
        <taxon>Heteroconchia</taxon>
        <taxon>Euheterodonta</taxon>
        <taxon>Imparidentia</taxon>
        <taxon>Neoheterodontei</taxon>
        <taxon>Myida</taxon>
        <taxon>Dreissenoidea</taxon>
        <taxon>Dreissenidae</taxon>
        <taxon>Dreissena</taxon>
    </lineage>
</organism>
<reference evidence="1" key="2">
    <citation type="submission" date="2020-11" db="EMBL/GenBank/DDBJ databases">
        <authorList>
            <person name="McCartney M.A."/>
            <person name="Auch B."/>
            <person name="Kono T."/>
            <person name="Mallez S."/>
            <person name="Becker A."/>
            <person name="Gohl D.M."/>
            <person name="Silverstein K.A.T."/>
            <person name="Koren S."/>
            <person name="Bechman K.B."/>
            <person name="Herman A."/>
            <person name="Abrahante J.E."/>
            <person name="Garbe J."/>
        </authorList>
    </citation>
    <scope>NUCLEOTIDE SEQUENCE</scope>
    <source>
        <strain evidence="1">Duluth1</strain>
        <tissue evidence="1">Whole animal</tissue>
    </source>
</reference>
<dbReference type="EMBL" id="JAIWYP010000005">
    <property type="protein sequence ID" value="KAH3826365.1"/>
    <property type="molecule type" value="Genomic_DNA"/>
</dbReference>
<comment type="caution">
    <text evidence="1">The sequence shown here is derived from an EMBL/GenBank/DDBJ whole genome shotgun (WGS) entry which is preliminary data.</text>
</comment>
<reference evidence="1" key="1">
    <citation type="journal article" date="2019" name="bioRxiv">
        <title>The Genome of the Zebra Mussel, Dreissena polymorpha: A Resource for Invasive Species Research.</title>
        <authorList>
            <person name="McCartney M.A."/>
            <person name="Auch B."/>
            <person name="Kono T."/>
            <person name="Mallez S."/>
            <person name="Zhang Y."/>
            <person name="Obille A."/>
            <person name="Becker A."/>
            <person name="Abrahante J.E."/>
            <person name="Garbe J."/>
            <person name="Badalamenti J.P."/>
            <person name="Herman A."/>
            <person name="Mangelson H."/>
            <person name="Liachko I."/>
            <person name="Sullivan S."/>
            <person name="Sone E.D."/>
            <person name="Koren S."/>
            <person name="Silverstein K.A.T."/>
            <person name="Beckman K.B."/>
            <person name="Gohl D.M."/>
        </authorList>
    </citation>
    <scope>NUCLEOTIDE SEQUENCE</scope>
    <source>
        <strain evidence="1">Duluth1</strain>
        <tissue evidence="1">Whole animal</tissue>
    </source>
</reference>
<sequence>MKLNHGLHITKYNIAQLTAKPSLKALSSENLISAFKKTGISPYNKLAINGSQIAPSTIFDKPDITMESTTASEGTPNLMQNAGDAKQASEYPAVDFFSKKTITQAGKPKPKRFVPPFKGTGNMNDEKMFSSLQLQPTKQQSLVILKFKKRTHKRDLYQVHLDSANNRCPF</sequence>
<evidence type="ECO:0000313" key="2">
    <source>
        <dbReference type="Proteomes" id="UP000828390"/>
    </source>
</evidence>
<name>A0A9D4H2P1_DREPO</name>
<accession>A0A9D4H2P1</accession>
<dbReference type="Proteomes" id="UP000828390">
    <property type="component" value="Unassembled WGS sequence"/>
</dbReference>
<proteinExistence type="predicted"/>
<evidence type="ECO:0000313" key="1">
    <source>
        <dbReference type="EMBL" id="KAH3826365.1"/>
    </source>
</evidence>
<gene>
    <name evidence="1" type="ORF">DPMN_128267</name>
</gene>
<dbReference type="AlphaFoldDB" id="A0A9D4H2P1"/>